<sequence>RKSSSGSAEMKAGSMAWRKSKPCVAHLPEGTNTCSSWGLEKGYCRTALGKMSRPGGRGLTFRSILAKPSPLDARSLASWKSSLRERLVSITEPLSSALSQNSSPLRCSPASRKSPVDLSSIPAMSLLPDWASPPRM</sequence>
<feature type="region of interest" description="Disordered" evidence="1">
    <location>
        <begin position="96"/>
        <end position="118"/>
    </location>
</feature>
<evidence type="ECO:0000256" key="1">
    <source>
        <dbReference type="SAM" id="MobiDB-lite"/>
    </source>
</evidence>
<accession>A0A3B3T9N0</accession>
<reference evidence="2" key="1">
    <citation type="submission" date="2025-08" db="UniProtKB">
        <authorList>
            <consortium name="Ensembl"/>
        </authorList>
    </citation>
    <scope>IDENTIFICATION</scope>
</reference>
<organism evidence="2 3">
    <name type="scientific">Paramormyrops kingsleyae</name>
    <dbReference type="NCBI Taxonomy" id="1676925"/>
    <lineage>
        <taxon>Eukaryota</taxon>
        <taxon>Metazoa</taxon>
        <taxon>Chordata</taxon>
        <taxon>Craniata</taxon>
        <taxon>Vertebrata</taxon>
        <taxon>Euteleostomi</taxon>
        <taxon>Actinopterygii</taxon>
        <taxon>Neopterygii</taxon>
        <taxon>Teleostei</taxon>
        <taxon>Osteoglossocephala</taxon>
        <taxon>Osteoglossomorpha</taxon>
        <taxon>Osteoglossiformes</taxon>
        <taxon>Mormyridae</taxon>
        <taxon>Paramormyrops</taxon>
    </lineage>
</organism>
<proteinExistence type="predicted"/>
<protein>
    <submittedName>
        <fullName evidence="2">Uncharacterized protein</fullName>
    </submittedName>
</protein>
<feature type="compositionally biased region" description="Polar residues" evidence="1">
    <location>
        <begin position="96"/>
        <end position="105"/>
    </location>
</feature>
<evidence type="ECO:0000313" key="3">
    <source>
        <dbReference type="Proteomes" id="UP000261540"/>
    </source>
</evidence>
<name>A0A3B3T9N0_9TELE</name>
<evidence type="ECO:0000313" key="2">
    <source>
        <dbReference type="Ensembl" id="ENSPKIP00000039143.1"/>
    </source>
</evidence>
<dbReference type="AlphaFoldDB" id="A0A3B3T9N0"/>
<dbReference type="Ensembl" id="ENSPKIT00000020142.1">
    <property type="protein sequence ID" value="ENSPKIP00000039143.1"/>
    <property type="gene ID" value="ENSPKIG00000016618.1"/>
</dbReference>
<keyword evidence="3" id="KW-1185">Reference proteome</keyword>
<dbReference type="GeneTree" id="ENSGT00900000143203"/>
<reference evidence="2" key="2">
    <citation type="submission" date="2025-09" db="UniProtKB">
        <authorList>
            <consortium name="Ensembl"/>
        </authorList>
    </citation>
    <scope>IDENTIFICATION</scope>
</reference>
<dbReference type="Proteomes" id="UP000261540">
    <property type="component" value="Unplaced"/>
</dbReference>